<dbReference type="RefSeq" id="WP_307281092.1">
    <property type="nucleotide sequence ID" value="NZ_JAUSVX010000015.1"/>
</dbReference>
<evidence type="ECO:0000313" key="2">
    <source>
        <dbReference type="Proteomes" id="UP001242480"/>
    </source>
</evidence>
<protein>
    <submittedName>
        <fullName evidence="1">Protein required for attachment to host cells</fullName>
    </submittedName>
</protein>
<organism evidence="1 2">
    <name type="scientific">Labrys wisconsinensis</name>
    <dbReference type="NCBI Taxonomy" id="425677"/>
    <lineage>
        <taxon>Bacteria</taxon>
        <taxon>Pseudomonadati</taxon>
        <taxon>Pseudomonadota</taxon>
        <taxon>Alphaproteobacteria</taxon>
        <taxon>Hyphomicrobiales</taxon>
        <taxon>Xanthobacteraceae</taxon>
        <taxon>Labrys</taxon>
    </lineage>
</organism>
<dbReference type="Pfam" id="PF18856">
    <property type="entry name" value="baeRF_family12"/>
    <property type="match status" value="1"/>
</dbReference>
<dbReference type="InterPro" id="IPR041374">
    <property type="entry name" value="BaeRF_family12"/>
</dbReference>
<keyword evidence="2" id="KW-1185">Reference proteome</keyword>
<reference evidence="1 2" key="1">
    <citation type="submission" date="2023-07" db="EMBL/GenBank/DDBJ databases">
        <title>Genomic Encyclopedia of Type Strains, Phase IV (KMG-IV): sequencing the most valuable type-strain genomes for metagenomic binning, comparative biology and taxonomic classification.</title>
        <authorList>
            <person name="Goeker M."/>
        </authorList>
    </citation>
    <scope>NUCLEOTIDE SEQUENCE [LARGE SCALE GENOMIC DNA]</scope>
    <source>
        <strain evidence="1 2">DSM 19619</strain>
    </source>
</reference>
<name>A0ABU0JFX4_9HYPH</name>
<proteinExistence type="predicted"/>
<comment type="caution">
    <text evidence="1">The sequence shown here is derived from an EMBL/GenBank/DDBJ whole genome shotgun (WGS) entry which is preliminary data.</text>
</comment>
<gene>
    <name evidence="1" type="ORF">QO011_006215</name>
</gene>
<dbReference type="Proteomes" id="UP001242480">
    <property type="component" value="Unassembled WGS sequence"/>
</dbReference>
<dbReference type="EMBL" id="JAUSVX010000015">
    <property type="protein sequence ID" value="MDQ0473181.1"/>
    <property type="molecule type" value="Genomic_DNA"/>
</dbReference>
<sequence length="135" mass="14552">MTDIRIPKDALVLIGDGAKALFFRNRGSAMVPKLAIESVMEPAAAQAEATAMPGATPALPDTRQAEERFAAEVAEHLYRRAHDNAFADLVVVAAPRVLGSLRKAMHKCVADRVRAELPKELTSHPVAEIERALSS</sequence>
<evidence type="ECO:0000313" key="1">
    <source>
        <dbReference type="EMBL" id="MDQ0473181.1"/>
    </source>
</evidence>
<accession>A0ABU0JFX4</accession>